<dbReference type="Proteomes" id="UP001549047">
    <property type="component" value="Unassembled WGS sequence"/>
</dbReference>
<feature type="region of interest" description="Disordered" evidence="1">
    <location>
        <begin position="48"/>
        <end position="68"/>
    </location>
</feature>
<evidence type="ECO:0000256" key="1">
    <source>
        <dbReference type="SAM" id="MobiDB-lite"/>
    </source>
</evidence>
<feature type="compositionally biased region" description="Polar residues" evidence="1">
    <location>
        <begin position="276"/>
        <end position="287"/>
    </location>
</feature>
<feature type="region of interest" description="Disordered" evidence="1">
    <location>
        <begin position="138"/>
        <end position="163"/>
    </location>
</feature>
<keyword evidence="4" id="KW-1185">Reference proteome</keyword>
<sequence length="468" mass="49601">MKTKQHKGSAERGLYALSAGLLTAIALSGCMSSSLETSFDPKLLSDARAQQPKAQGVQNAHSAQSAKTQRLALNPETTQEVEIQNGVPVTADQQAVIAAATQARMGVIPIPKNAAAFRPTASDKQIQVALNAARGSIFSTAPPKPEEQAAAQKSGVTVPTSVPAPSFNPSVINIYTPAEAESTNSDASLAAPGTTADAAPAEDQTATPKGGRVLSPSEIQQPAKVASLFTMQPQNPIAVPLPAEPPVQDFNAGRFSQPSAQPEDRTAKLEPANPLRLQTPQPSNPLSATPDDGSRPVAKLNAFFPPKPAPAAVEGEGDDGDNGDDSADDSEPAGLMRLISAPGLARVAPNGIWIQTPYVETDCFKPELMKMLHVVEKHYGKPPIVTSGYRPPVWNAKSGGAEHSLHTTCSAADIQVNGVSKWELANYLRSLPERGGVGTYCYTNSVHIDTGDQRDWDWRCHRKKKKRR</sequence>
<feature type="domain" description="Peptidase M15A C-terminal" evidence="2">
    <location>
        <begin position="348"/>
        <end position="449"/>
    </location>
</feature>
<evidence type="ECO:0000259" key="2">
    <source>
        <dbReference type="Pfam" id="PF08291"/>
    </source>
</evidence>
<organism evidence="3 4">
    <name type="scientific">Rhizobium aquaticum</name>
    <dbReference type="NCBI Taxonomy" id="1549636"/>
    <lineage>
        <taxon>Bacteria</taxon>
        <taxon>Pseudomonadati</taxon>
        <taxon>Pseudomonadota</taxon>
        <taxon>Alphaproteobacteria</taxon>
        <taxon>Hyphomicrobiales</taxon>
        <taxon>Rhizobiaceae</taxon>
        <taxon>Rhizobium/Agrobacterium group</taxon>
        <taxon>Rhizobium</taxon>
    </lineage>
</organism>
<dbReference type="SUPFAM" id="SSF55166">
    <property type="entry name" value="Hedgehog/DD-peptidase"/>
    <property type="match status" value="1"/>
</dbReference>
<gene>
    <name evidence="3" type="ORF">ABID16_000862</name>
</gene>
<dbReference type="RefSeq" id="WP_354555121.1">
    <property type="nucleotide sequence ID" value="NZ_JBEPMB010000001.1"/>
</dbReference>
<feature type="region of interest" description="Disordered" evidence="1">
    <location>
        <begin position="236"/>
        <end position="332"/>
    </location>
</feature>
<dbReference type="EMBL" id="JBEPMB010000001">
    <property type="protein sequence ID" value="MET3612557.1"/>
    <property type="molecule type" value="Genomic_DNA"/>
</dbReference>
<comment type="caution">
    <text evidence="3">The sequence shown here is derived from an EMBL/GenBank/DDBJ whole genome shotgun (WGS) entry which is preliminary data.</text>
</comment>
<dbReference type="InterPro" id="IPR009045">
    <property type="entry name" value="Zn_M74/Hedgehog-like"/>
</dbReference>
<evidence type="ECO:0000313" key="4">
    <source>
        <dbReference type="Proteomes" id="UP001549047"/>
    </source>
</evidence>
<dbReference type="PROSITE" id="PS51257">
    <property type="entry name" value="PROKAR_LIPOPROTEIN"/>
    <property type="match status" value="1"/>
</dbReference>
<feature type="compositionally biased region" description="Polar residues" evidence="1">
    <location>
        <begin position="52"/>
        <end position="68"/>
    </location>
</feature>
<proteinExistence type="predicted"/>
<reference evidence="3 4" key="1">
    <citation type="submission" date="2024-06" db="EMBL/GenBank/DDBJ databases">
        <title>Genomic Encyclopedia of Type Strains, Phase IV (KMG-IV): sequencing the most valuable type-strain genomes for metagenomic binning, comparative biology and taxonomic classification.</title>
        <authorList>
            <person name="Goeker M."/>
        </authorList>
    </citation>
    <scope>NUCLEOTIDE SEQUENCE [LARGE SCALE GENOMIC DNA]</scope>
    <source>
        <strain evidence="3 4">DSM 29780</strain>
    </source>
</reference>
<protein>
    <submittedName>
        <fullName evidence="3">Uncharacterized protein YcbK (DUF882 family)</fullName>
    </submittedName>
</protein>
<evidence type="ECO:0000313" key="3">
    <source>
        <dbReference type="EMBL" id="MET3612557.1"/>
    </source>
</evidence>
<name>A0ABV2IVP9_9HYPH</name>
<dbReference type="Pfam" id="PF08291">
    <property type="entry name" value="Peptidase_M15_3"/>
    <property type="match status" value="1"/>
</dbReference>
<feature type="region of interest" description="Disordered" evidence="1">
    <location>
        <begin position="180"/>
        <end position="215"/>
    </location>
</feature>
<accession>A0ABV2IVP9</accession>
<feature type="compositionally biased region" description="Low complexity" evidence="1">
    <location>
        <begin position="187"/>
        <end position="201"/>
    </location>
</feature>
<dbReference type="InterPro" id="IPR013230">
    <property type="entry name" value="Peptidase_M15A_C"/>
</dbReference>
<dbReference type="Gene3D" id="3.30.1380.10">
    <property type="match status" value="1"/>
</dbReference>
<feature type="compositionally biased region" description="Acidic residues" evidence="1">
    <location>
        <begin position="315"/>
        <end position="331"/>
    </location>
</feature>